<sequence length="104" mass="11945">MAKLPYSFLFYLLAQRWDSLLMLGQSCCLYLGTGSSGLSKRGRKHYRIFVHTIHICGRYTDTHTLCLVRGLSIYTPIPIYLRVYIFGLRGGGERKRGNSNDFFS</sequence>
<evidence type="ECO:0000313" key="1">
    <source>
        <dbReference type="EMBL" id="KAK3375335.1"/>
    </source>
</evidence>
<dbReference type="Proteomes" id="UP001285441">
    <property type="component" value="Unassembled WGS sequence"/>
</dbReference>
<protein>
    <submittedName>
        <fullName evidence="1">Uncharacterized protein</fullName>
    </submittedName>
</protein>
<dbReference type="EMBL" id="JAULSW010000007">
    <property type="protein sequence ID" value="KAK3375335.1"/>
    <property type="molecule type" value="Genomic_DNA"/>
</dbReference>
<dbReference type="AlphaFoldDB" id="A0AAE0KGE5"/>
<accession>A0AAE0KGE5</accession>
<organism evidence="1 2">
    <name type="scientific">Podospora didyma</name>
    <dbReference type="NCBI Taxonomy" id="330526"/>
    <lineage>
        <taxon>Eukaryota</taxon>
        <taxon>Fungi</taxon>
        <taxon>Dikarya</taxon>
        <taxon>Ascomycota</taxon>
        <taxon>Pezizomycotina</taxon>
        <taxon>Sordariomycetes</taxon>
        <taxon>Sordariomycetidae</taxon>
        <taxon>Sordariales</taxon>
        <taxon>Podosporaceae</taxon>
        <taxon>Podospora</taxon>
    </lineage>
</organism>
<gene>
    <name evidence="1" type="ORF">B0H63DRAFT_276546</name>
</gene>
<reference evidence="1" key="2">
    <citation type="submission" date="2023-06" db="EMBL/GenBank/DDBJ databases">
        <authorList>
            <consortium name="Lawrence Berkeley National Laboratory"/>
            <person name="Haridas S."/>
            <person name="Hensen N."/>
            <person name="Bonometti L."/>
            <person name="Westerberg I."/>
            <person name="Brannstrom I.O."/>
            <person name="Guillou S."/>
            <person name="Cros-Aarteil S."/>
            <person name="Calhoun S."/>
            <person name="Kuo A."/>
            <person name="Mondo S."/>
            <person name="Pangilinan J."/>
            <person name="Riley R."/>
            <person name="LaButti K."/>
            <person name="Andreopoulos B."/>
            <person name="Lipzen A."/>
            <person name="Chen C."/>
            <person name="Yanf M."/>
            <person name="Daum C."/>
            <person name="Ng V."/>
            <person name="Clum A."/>
            <person name="Steindorff A."/>
            <person name="Ohm R."/>
            <person name="Martin F."/>
            <person name="Silar P."/>
            <person name="Natvig D."/>
            <person name="Lalanne C."/>
            <person name="Gautier V."/>
            <person name="Ament-velasquez S.L."/>
            <person name="Kruys A."/>
            <person name="Hutchinson M.I."/>
            <person name="Powell A.J."/>
            <person name="Barry K."/>
            <person name="Miller A.N."/>
            <person name="Grigoriev I.V."/>
            <person name="Debuchy R."/>
            <person name="Gladieux P."/>
            <person name="Thoren M.H."/>
            <person name="Johannesson H."/>
        </authorList>
    </citation>
    <scope>NUCLEOTIDE SEQUENCE</scope>
    <source>
        <strain evidence="1">CBS 232.78</strain>
    </source>
</reference>
<comment type="caution">
    <text evidence="1">The sequence shown here is derived from an EMBL/GenBank/DDBJ whole genome shotgun (WGS) entry which is preliminary data.</text>
</comment>
<proteinExistence type="predicted"/>
<name>A0AAE0KGE5_9PEZI</name>
<keyword evidence="2" id="KW-1185">Reference proteome</keyword>
<evidence type="ECO:0000313" key="2">
    <source>
        <dbReference type="Proteomes" id="UP001285441"/>
    </source>
</evidence>
<reference evidence="1" key="1">
    <citation type="journal article" date="2023" name="Mol. Phylogenet. Evol.">
        <title>Genome-scale phylogeny and comparative genomics of the fungal order Sordariales.</title>
        <authorList>
            <person name="Hensen N."/>
            <person name="Bonometti L."/>
            <person name="Westerberg I."/>
            <person name="Brannstrom I.O."/>
            <person name="Guillou S."/>
            <person name="Cros-Aarteil S."/>
            <person name="Calhoun S."/>
            <person name="Haridas S."/>
            <person name="Kuo A."/>
            <person name="Mondo S."/>
            <person name="Pangilinan J."/>
            <person name="Riley R."/>
            <person name="LaButti K."/>
            <person name="Andreopoulos B."/>
            <person name="Lipzen A."/>
            <person name="Chen C."/>
            <person name="Yan M."/>
            <person name="Daum C."/>
            <person name="Ng V."/>
            <person name="Clum A."/>
            <person name="Steindorff A."/>
            <person name="Ohm R.A."/>
            <person name="Martin F."/>
            <person name="Silar P."/>
            <person name="Natvig D.O."/>
            <person name="Lalanne C."/>
            <person name="Gautier V."/>
            <person name="Ament-Velasquez S.L."/>
            <person name="Kruys A."/>
            <person name="Hutchinson M.I."/>
            <person name="Powell A.J."/>
            <person name="Barry K."/>
            <person name="Miller A.N."/>
            <person name="Grigoriev I.V."/>
            <person name="Debuchy R."/>
            <person name="Gladieux P."/>
            <person name="Hiltunen Thoren M."/>
            <person name="Johannesson H."/>
        </authorList>
    </citation>
    <scope>NUCLEOTIDE SEQUENCE</scope>
    <source>
        <strain evidence="1">CBS 232.78</strain>
    </source>
</reference>